<organism evidence="1 2">
    <name type="scientific">Roseicella frigidaeris</name>
    <dbReference type="NCBI Taxonomy" id="2230885"/>
    <lineage>
        <taxon>Bacteria</taxon>
        <taxon>Pseudomonadati</taxon>
        <taxon>Pseudomonadota</taxon>
        <taxon>Alphaproteobacteria</taxon>
        <taxon>Acetobacterales</taxon>
        <taxon>Roseomonadaceae</taxon>
        <taxon>Roseicella</taxon>
    </lineage>
</organism>
<dbReference type="Proteomes" id="UP000249065">
    <property type="component" value="Unassembled WGS sequence"/>
</dbReference>
<sequence length="114" mass="12091">MPASRPWLPPLAALGLLLLILPAAARVVEVAPGAAAEQGGTPAASQGAPCSCASLLPLFPFGWFGLSEAEWQTRWTAPLRAAVAAERARWRAARIAGRPRAWQPPPSLRPRAPR</sequence>
<comment type="caution">
    <text evidence="1">The sequence shown here is derived from an EMBL/GenBank/DDBJ whole genome shotgun (WGS) entry which is preliminary data.</text>
</comment>
<proteinExistence type="predicted"/>
<evidence type="ECO:0000313" key="2">
    <source>
        <dbReference type="Proteomes" id="UP000249065"/>
    </source>
</evidence>
<evidence type="ECO:0000313" key="1">
    <source>
        <dbReference type="EMBL" id="RAI54083.1"/>
    </source>
</evidence>
<dbReference type="EMBL" id="QLIX01000062">
    <property type="protein sequence ID" value="RAI54083.1"/>
    <property type="molecule type" value="Genomic_DNA"/>
</dbReference>
<reference evidence="2" key="1">
    <citation type="submission" date="2018-06" db="EMBL/GenBank/DDBJ databases">
        <authorList>
            <person name="Khan S.A."/>
        </authorList>
    </citation>
    <scope>NUCLEOTIDE SEQUENCE [LARGE SCALE GENOMIC DNA]</scope>
    <source>
        <strain evidence="2">DB-1506</strain>
    </source>
</reference>
<gene>
    <name evidence="1" type="ORF">DOO78_26545</name>
</gene>
<accession>A0A327LV78</accession>
<protein>
    <submittedName>
        <fullName evidence="1">Uncharacterized protein</fullName>
    </submittedName>
</protein>
<keyword evidence="2" id="KW-1185">Reference proteome</keyword>
<dbReference type="RefSeq" id="WP_111472890.1">
    <property type="nucleotide sequence ID" value="NZ_QLIX01000062.1"/>
</dbReference>
<name>A0A327LV78_9PROT</name>
<dbReference type="AlphaFoldDB" id="A0A327LV78"/>